<reference evidence="1" key="1">
    <citation type="submission" date="2018-11" db="EMBL/GenBank/DDBJ databases">
        <authorList>
            <consortium name="Genoscope - CEA"/>
            <person name="William W."/>
        </authorList>
    </citation>
    <scope>NUCLEOTIDE SEQUENCE [LARGE SCALE GENOMIC DNA]</scope>
    <source>
        <strain evidence="1">T9AD</strain>
    </source>
</reference>
<name>A0A653B8J7_ECTOL</name>
<dbReference type="AlphaFoldDB" id="A0A653B8J7"/>
<dbReference type="Pfam" id="PF13020">
    <property type="entry name" value="NOV_C"/>
    <property type="match status" value="1"/>
</dbReference>
<dbReference type="InterPro" id="IPR024975">
    <property type="entry name" value="NOV_C"/>
</dbReference>
<sequence length="425" mass="46864">MDVVSHIVETISQGAAIKANGPIEHWLTTLATGFWGFDDSKKRVWEELSDGDVLVFQAGPPNRDYVQAFRTTQNFSGIIGAGIVERTSLKQDPRWLSEVIESAVLLNPQPRSWPYLVHFSHVVWFGNVDAVPAQAVQELIEGCTTQTLNLSEHIKHLALHNLTFNAMRTAGFNLSPMGTGGRIVSKSERLAYLFRSQVRISTRRDYPLGEATASSESVINGSLDVSSFRCVGSVPPTKRPSQPKAKAPSRKVGIKNKDYIQEAADNQKLGLLGEQIVVASERLRVRDELGEEYASQVALVSVEEGDGLGFDIRTYRNGASGVREHYLEVKTTLSGANTEFFISENEVNFAASHGEQFEIVRLHSLDLLQGEYCEYRLSARELLGMQKTPVSYRVHVGIGADLVSGPEVTLSGQLLPLKTQTPEIL</sequence>
<dbReference type="EMBL" id="LR130779">
    <property type="protein sequence ID" value="VDN64710.1"/>
    <property type="molecule type" value="Genomic_DNA"/>
</dbReference>
<gene>
    <name evidence="1" type="ORF">POT9AD_3735</name>
</gene>
<organism evidence="1">
    <name type="scientific">Ectopseudomonas oleovorans</name>
    <name type="common">Pseudomonas oleovorans</name>
    <dbReference type="NCBI Taxonomy" id="301"/>
    <lineage>
        <taxon>Bacteria</taxon>
        <taxon>Pseudomonadati</taxon>
        <taxon>Pseudomonadota</taxon>
        <taxon>Gammaproteobacteria</taxon>
        <taxon>Pseudomonadales</taxon>
        <taxon>Pseudomonadaceae</taxon>
        <taxon>Ectopseudomonas</taxon>
    </lineage>
</organism>
<evidence type="ECO:0000313" key="1">
    <source>
        <dbReference type="EMBL" id="VDN64710.1"/>
    </source>
</evidence>
<proteinExistence type="predicted"/>
<accession>A0A653B8J7</accession>
<protein>
    <submittedName>
        <fullName evidence="1">Uncharacterized protein</fullName>
    </submittedName>
</protein>